<evidence type="ECO:0000256" key="11">
    <source>
        <dbReference type="HAMAP-Rule" id="MF_00127"/>
    </source>
</evidence>
<dbReference type="Proteomes" id="UP000241829">
    <property type="component" value="Chromosome"/>
</dbReference>
<name>A0A2P1NK22_9BURK</name>
<evidence type="ECO:0000256" key="1">
    <source>
        <dbReference type="ARBA" id="ARBA00004496"/>
    </source>
</evidence>
<dbReference type="Pfam" id="PF13393">
    <property type="entry name" value="tRNA-synt_His"/>
    <property type="match status" value="1"/>
</dbReference>
<evidence type="ECO:0000256" key="10">
    <source>
        <dbReference type="ARBA" id="ARBA00047639"/>
    </source>
</evidence>
<evidence type="ECO:0000256" key="12">
    <source>
        <dbReference type="PIRSR" id="PIRSR001549-1"/>
    </source>
</evidence>
<feature type="binding site" evidence="12">
    <location>
        <position position="127"/>
    </location>
    <ligand>
        <name>L-histidine</name>
        <dbReference type="ChEBI" id="CHEBI:57595"/>
    </ligand>
</feature>
<dbReference type="KEGG" id="melm:C7H73_06595"/>
<sequence length="429" mass="47823">MQKLVAIKGMNDILPPESARWEWLEDKVRALMARYAYRNMRTPIVEPTPLFVRGLGEVTDIVEKEMYSFEDRLNGEQLTLRPEATAGVVRAVVEHSMLYDGGKRLYYMGPMFRHERPQRGRYRQFHQIGAEALGFPGAHADAELILLAHALWQELGLQDVRLELNSLGQPEERRAHRAALIQYLEQHQDQLDEDARRRLYSNPLRILDTKNPAMQAMVEGAPRLMDFLGEASLAHFEGVKAILEANGVAWRINPRLVRGMDYYNLTVFEFITDRLGSQGTICGGGRYDYLIEQIGGKPAPAVGWAIGVERVLELLKEQGVAAPEAAADAYAVVPDPAQLPRVMAHLQQLRALGVMVQMHAPTAAGEGMGSMKSQFKKADASGARFALVFGADEWARGAVTVKPLREAGEQAERPLDSLADWAATLQSSR</sequence>
<feature type="binding site" evidence="12">
    <location>
        <position position="258"/>
    </location>
    <ligand>
        <name>L-histidine</name>
        <dbReference type="ChEBI" id="CHEBI:57595"/>
    </ligand>
</feature>
<evidence type="ECO:0000256" key="3">
    <source>
        <dbReference type="ARBA" id="ARBA00011738"/>
    </source>
</evidence>
<evidence type="ECO:0000256" key="7">
    <source>
        <dbReference type="ARBA" id="ARBA00022840"/>
    </source>
</evidence>
<feature type="binding site" evidence="12">
    <location>
        <position position="131"/>
    </location>
    <ligand>
        <name>L-histidine</name>
        <dbReference type="ChEBI" id="CHEBI:57595"/>
    </ligand>
</feature>
<dbReference type="GO" id="GO:0006427">
    <property type="term" value="P:histidyl-tRNA aminoacylation"/>
    <property type="evidence" value="ECO:0007669"/>
    <property type="project" value="UniProtKB-UniRule"/>
</dbReference>
<dbReference type="OrthoDB" id="9800814at2"/>
<dbReference type="Gene3D" id="3.40.50.800">
    <property type="entry name" value="Anticodon-binding domain"/>
    <property type="match status" value="1"/>
</dbReference>
<dbReference type="InterPro" id="IPR004516">
    <property type="entry name" value="HisRS/HisZ"/>
</dbReference>
<dbReference type="PANTHER" id="PTHR43707:SF1">
    <property type="entry name" value="HISTIDINE--TRNA LIGASE, MITOCHONDRIAL-RELATED"/>
    <property type="match status" value="1"/>
</dbReference>
<dbReference type="InterPro" id="IPR015807">
    <property type="entry name" value="His-tRNA-ligase"/>
</dbReference>
<evidence type="ECO:0000256" key="5">
    <source>
        <dbReference type="ARBA" id="ARBA00022598"/>
    </source>
</evidence>
<evidence type="ECO:0000256" key="2">
    <source>
        <dbReference type="ARBA" id="ARBA00008226"/>
    </source>
</evidence>
<evidence type="ECO:0000256" key="6">
    <source>
        <dbReference type="ARBA" id="ARBA00022741"/>
    </source>
</evidence>
<feature type="binding site" evidence="12">
    <location>
        <position position="113"/>
    </location>
    <ligand>
        <name>L-histidine</name>
        <dbReference type="ChEBI" id="CHEBI:57595"/>
    </ligand>
</feature>
<evidence type="ECO:0000256" key="4">
    <source>
        <dbReference type="ARBA" id="ARBA00022490"/>
    </source>
</evidence>
<dbReference type="Gene3D" id="3.30.930.10">
    <property type="entry name" value="Bira Bifunctional Protein, Domain 2"/>
    <property type="match status" value="1"/>
</dbReference>
<reference evidence="15" key="1">
    <citation type="submission" date="2018-03" db="EMBL/GenBank/DDBJ databases">
        <title>Genome sequencing of Melaminivora sp. strain SC2-7.</title>
        <authorList>
            <person name="Kim S.-J."/>
            <person name="Heo J."/>
            <person name="Ahn J.-H."/>
            <person name="Kwon S.-W."/>
        </authorList>
    </citation>
    <scope>NUCLEOTIDE SEQUENCE [LARGE SCALE GENOMIC DNA]</scope>
    <source>
        <strain evidence="15">SC2-7</strain>
    </source>
</reference>
<proteinExistence type="inferred from homology"/>
<comment type="subunit">
    <text evidence="3 11">Homodimer.</text>
</comment>
<evidence type="ECO:0000313" key="15">
    <source>
        <dbReference type="Proteomes" id="UP000241829"/>
    </source>
</evidence>
<dbReference type="FunFam" id="3.30.930.10:FF:000005">
    <property type="entry name" value="Histidine--tRNA ligase"/>
    <property type="match status" value="1"/>
</dbReference>
<keyword evidence="15" id="KW-1185">Reference proteome</keyword>
<evidence type="ECO:0000259" key="13">
    <source>
        <dbReference type="PROSITE" id="PS50862"/>
    </source>
</evidence>
<comment type="similarity">
    <text evidence="2 11">Belongs to the class-II aminoacyl-tRNA synthetase family.</text>
</comment>
<protein>
    <recommendedName>
        <fullName evidence="11">Histidine--tRNA ligase</fullName>
        <ecNumber evidence="11">6.1.1.21</ecNumber>
    </recommendedName>
    <alternativeName>
        <fullName evidence="11">Histidyl-tRNA synthetase</fullName>
        <shortName evidence="11">HisRS</shortName>
    </alternativeName>
</protein>
<dbReference type="EMBL" id="CP027792">
    <property type="protein sequence ID" value="AVP57376.1"/>
    <property type="molecule type" value="Genomic_DNA"/>
</dbReference>
<keyword evidence="9 11" id="KW-0030">Aminoacyl-tRNA synthetase</keyword>
<dbReference type="Pfam" id="PF03129">
    <property type="entry name" value="HGTP_anticodon"/>
    <property type="match status" value="1"/>
</dbReference>
<keyword evidence="8 11" id="KW-0648">Protein biosynthesis</keyword>
<dbReference type="InterPro" id="IPR004154">
    <property type="entry name" value="Anticodon-bd"/>
</dbReference>
<dbReference type="InterPro" id="IPR006195">
    <property type="entry name" value="aa-tRNA-synth_II"/>
</dbReference>
<dbReference type="PANTHER" id="PTHR43707">
    <property type="entry name" value="HISTIDYL-TRNA SYNTHETASE"/>
    <property type="match status" value="1"/>
</dbReference>
<dbReference type="PROSITE" id="PS50862">
    <property type="entry name" value="AA_TRNA_LIGASE_II"/>
    <property type="match status" value="1"/>
</dbReference>
<gene>
    <name evidence="11" type="primary">hisS</name>
    <name evidence="14" type="ORF">C7H73_06595</name>
</gene>
<dbReference type="GO" id="GO:0004821">
    <property type="term" value="F:histidine-tRNA ligase activity"/>
    <property type="evidence" value="ECO:0007669"/>
    <property type="project" value="UniProtKB-UniRule"/>
</dbReference>
<accession>A0A2P1NK22</accession>
<dbReference type="AlphaFoldDB" id="A0A2P1NK22"/>
<keyword evidence="7 11" id="KW-0067">ATP-binding</keyword>
<dbReference type="PIRSF" id="PIRSF001549">
    <property type="entry name" value="His-tRNA_synth"/>
    <property type="match status" value="1"/>
</dbReference>
<dbReference type="NCBIfam" id="TIGR00442">
    <property type="entry name" value="hisS"/>
    <property type="match status" value="1"/>
</dbReference>
<evidence type="ECO:0000313" key="14">
    <source>
        <dbReference type="EMBL" id="AVP57376.1"/>
    </source>
</evidence>
<dbReference type="HAMAP" id="MF_00127">
    <property type="entry name" value="His_tRNA_synth"/>
    <property type="match status" value="1"/>
</dbReference>
<dbReference type="InterPro" id="IPR036621">
    <property type="entry name" value="Anticodon-bd_dom_sf"/>
</dbReference>
<feature type="binding site" evidence="12">
    <location>
        <begin position="83"/>
        <end position="85"/>
    </location>
    <ligand>
        <name>L-histidine</name>
        <dbReference type="ChEBI" id="CHEBI:57595"/>
    </ligand>
</feature>
<dbReference type="GO" id="GO:0005737">
    <property type="term" value="C:cytoplasm"/>
    <property type="evidence" value="ECO:0007669"/>
    <property type="project" value="UniProtKB-SubCell"/>
</dbReference>
<organism evidence="14 15">
    <name type="scientific">Pulveribacter suum</name>
    <dbReference type="NCBI Taxonomy" id="2116657"/>
    <lineage>
        <taxon>Bacteria</taxon>
        <taxon>Pseudomonadati</taxon>
        <taxon>Pseudomonadota</taxon>
        <taxon>Betaproteobacteria</taxon>
        <taxon>Burkholderiales</taxon>
        <taxon>Comamonadaceae</taxon>
        <taxon>Pulveribacter</taxon>
    </lineage>
</organism>
<dbReference type="SUPFAM" id="SSF52954">
    <property type="entry name" value="Class II aaRS ABD-related"/>
    <property type="match status" value="1"/>
</dbReference>
<evidence type="ECO:0000256" key="8">
    <source>
        <dbReference type="ARBA" id="ARBA00022917"/>
    </source>
</evidence>
<dbReference type="SUPFAM" id="SSF55681">
    <property type="entry name" value="Class II aaRS and biotin synthetases"/>
    <property type="match status" value="1"/>
</dbReference>
<dbReference type="EC" id="6.1.1.21" evidence="11"/>
<keyword evidence="5 11" id="KW-0436">Ligase</keyword>
<keyword evidence="4 11" id="KW-0963">Cytoplasm</keyword>
<comment type="catalytic activity">
    <reaction evidence="10 11">
        <text>tRNA(His) + L-histidine + ATP = L-histidyl-tRNA(His) + AMP + diphosphate + H(+)</text>
        <dbReference type="Rhea" id="RHEA:17313"/>
        <dbReference type="Rhea" id="RHEA-COMP:9665"/>
        <dbReference type="Rhea" id="RHEA-COMP:9689"/>
        <dbReference type="ChEBI" id="CHEBI:15378"/>
        <dbReference type="ChEBI" id="CHEBI:30616"/>
        <dbReference type="ChEBI" id="CHEBI:33019"/>
        <dbReference type="ChEBI" id="CHEBI:57595"/>
        <dbReference type="ChEBI" id="CHEBI:78442"/>
        <dbReference type="ChEBI" id="CHEBI:78527"/>
        <dbReference type="ChEBI" id="CHEBI:456215"/>
        <dbReference type="EC" id="6.1.1.21"/>
    </reaction>
</comment>
<evidence type="ECO:0000256" key="9">
    <source>
        <dbReference type="ARBA" id="ARBA00023146"/>
    </source>
</evidence>
<dbReference type="InterPro" id="IPR041715">
    <property type="entry name" value="HisRS-like_core"/>
</dbReference>
<comment type="subcellular location">
    <subcellularLocation>
        <location evidence="1 11">Cytoplasm</location>
    </subcellularLocation>
</comment>
<feature type="binding site" evidence="12">
    <location>
        <begin position="262"/>
        <end position="263"/>
    </location>
    <ligand>
        <name>L-histidine</name>
        <dbReference type="ChEBI" id="CHEBI:57595"/>
    </ligand>
</feature>
<dbReference type="RefSeq" id="WP_106845932.1">
    <property type="nucleotide sequence ID" value="NZ_CP027792.1"/>
</dbReference>
<keyword evidence="6 11" id="KW-0547">Nucleotide-binding</keyword>
<dbReference type="GO" id="GO:0005524">
    <property type="term" value="F:ATP binding"/>
    <property type="evidence" value="ECO:0007669"/>
    <property type="project" value="UniProtKB-UniRule"/>
</dbReference>
<feature type="domain" description="Aminoacyl-transfer RNA synthetases class-II family profile" evidence="13">
    <location>
        <begin position="24"/>
        <end position="334"/>
    </location>
</feature>
<dbReference type="CDD" id="cd00773">
    <property type="entry name" value="HisRS-like_core"/>
    <property type="match status" value="1"/>
</dbReference>
<dbReference type="InterPro" id="IPR045864">
    <property type="entry name" value="aa-tRNA-synth_II/BPL/LPL"/>
</dbReference>